<keyword evidence="1" id="KW-0812">Transmembrane</keyword>
<dbReference type="InterPro" id="IPR016568">
    <property type="entry name" value="Sulphur_oxidation_SoxY"/>
</dbReference>
<dbReference type="Proteomes" id="UP000319502">
    <property type="component" value="Unassembled WGS sequence"/>
</dbReference>
<keyword evidence="4" id="KW-1185">Reference proteome</keyword>
<dbReference type="AlphaFoldDB" id="A0A557R2U8"/>
<evidence type="ECO:0000256" key="1">
    <source>
        <dbReference type="SAM" id="Phobius"/>
    </source>
</evidence>
<sequence length="178" mass="18400">MAVMIPVDAAATRAMARYAVNGQKFCSGEGMDRSRRLALKTGARAGVLAWLVAAGVLPVSAASVFSIHGVDAVMEALGAAGARESDAIEIVAAEIVENGAMVSVEVISRLAGTRQMALLVDQNPTTLAAVFALPDGTLPRLQTRIKMAQTSHVIAVIEADGGFSLARREIKIVQGGCG</sequence>
<dbReference type="EMBL" id="VMNK01000002">
    <property type="protein sequence ID" value="TVO59487.1"/>
    <property type="molecule type" value="Genomic_DNA"/>
</dbReference>
<evidence type="ECO:0000313" key="4">
    <source>
        <dbReference type="Proteomes" id="UP000319502"/>
    </source>
</evidence>
<feature type="domain" description="Ig-like SoxY" evidence="2">
    <location>
        <begin position="76"/>
        <end position="177"/>
    </location>
</feature>
<name>A0A557R2U8_9RHOO</name>
<evidence type="ECO:0000313" key="3">
    <source>
        <dbReference type="EMBL" id="TVO59487.1"/>
    </source>
</evidence>
<organism evidence="3 4">
    <name type="scientific">Denitromonas halophila</name>
    <dbReference type="NCBI Taxonomy" id="1629404"/>
    <lineage>
        <taxon>Bacteria</taxon>
        <taxon>Pseudomonadati</taxon>
        <taxon>Pseudomonadota</taxon>
        <taxon>Betaproteobacteria</taxon>
        <taxon>Rhodocyclales</taxon>
        <taxon>Zoogloeaceae</taxon>
        <taxon>Denitromonas</taxon>
    </lineage>
</organism>
<dbReference type="Pfam" id="PF13501">
    <property type="entry name" value="SoxY"/>
    <property type="match status" value="1"/>
</dbReference>
<dbReference type="InterPro" id="IPR032711">
    <property type="entry name" value="SoxY"/>
</dbReference>
<keyword evidence="1" id="KW-1133">Transmembrane helix</keyword>
<accession>A0A557R2U8</accession>
<proteinExistence type="predicted"/>
<feature type="transmembrane region" description="Helical" evidence="1">
    <location>
        <begin position="45"/>
        <end position="67"/>
    </location>
</feature>
<evidence type="ECO:0000259" key="2">
    <source>
        <dbReference type="Pfam" id="PF13501"/>
    </source>
</evidence>
<gene>
    <name evidence="3" type="ORF">FHP91_01890</name>
</gene>
<dbReference type="Gene3D" id="2.60.40.2470">
    <property type="entry name" value="SoxY domain"/>
    <property type="match status" value="1"/>
</dbReference>
<dbReference type="InterPro" id="IPR038162">
    <property type="entry name" value="SoxY_sf"/>
</dbReference>
<dbReference type="PIRSF" id="PIRSF010312">
    <property type="entry name" value="Sulphur_oxidation_SoxY"/>
    <property type="match status" value="1"/>
</dbReference>
<reference evidence="3 4" key="1">
    <citation type="submission" date="2019-07" db="EMBL/GenBank/DDBJ databases">
        <title>The pathways for chlorine oxyanion respiration interact through the shared metabolite chlorate.</title>
        <authorList>
            <person name="Barnum T.P."/>
            <person name="Cheng Y."/>
            <person name="Hill K.A."/>
            <person name="Lucas L.N."/>
            <person name="Carlson H.K."/>
            <person name="Coates J.D."/>
        </authorList>
    </citation>
    <scope>NUCLEOTIDE SEQUENCE [LARGE SCALE GENOMIC DNA]</scope>
    <source>
        <strain evidence="3 4">SFB-3</strain>
    </source>
</reference>
<comment type="caution">
    <text evidence="3">The sequence shown here is derived from an EMBL/GenBank/DDBJ whole genome shotgun (WGS) entry which is preliminary data.</text>
</comment>
<protein>
    <submittedName>
        <fullName evidence="3">Thiosulfate oxidation carrier protein SoxY</fullName>
    </submittedName>
</protein>
<dbReference type="OrthoDB" id="9798154at2"/>
<keyword evidence="1" id="KW-0472">Membrane</keyword>